<evidence type="ECO:0000313" key="3">
    <source>
        <dbReference type="EMBL" id="KAI0300560.1"/>
    </source>
</evidence>
<protein>
    <submittedName>
        <fullName evidence="3">Uncharacterized protein</fullName>
    </submittedName>
</protein>
<keyword evidence="4" id="KW-1185">Reference proteome</keyword>
<reference evidence="3" key="1">
    <citation type="journal article" date="2022" name="New Phytol.">
        <title>Evolutionary transition to the ectomycorrhizal habit in the genomes of a hyperdiverse lineage of mushroom-forming fungi.</title>
        <authorList>
            <person name="Looney B."/>
            <person name="Miyauchi S."/>
            <person name="Morin E."/>
            <person name="Drula E."/>
            <person name="Courty P.E."/>
            <person name="Kohler A."/>
            <person name="Kuo A."/>
            <person name="LaButti K."/>
            <person name="Pangilinan J."/>
            <person name="Lipzen A."/>
            <person name="Riley R."/>
            <person name="Andreopoulos W."/>
            <person name="He G."/>
            <person name="Johnson J."/>
            <person name="Nolan M."/>
            <person name="Tritt A."/>
            <person name="Barry K.W."/>
            <person name="Grigoriev I.V."/>
            <person name="Nagy L.G."/>
            <person name="Hibbett D."/>
            <person name="Henrissat B."/>
            <person name="Matheny P.B."/>
            <person name="Labbe J."/>
            <person name="Martin F.M."/>
        </authorList>
    </citation>
    <scope>NUCLEOTIDE SEQUENCE</scope>
    <source>
        <strain evidence="3">BPL690</strain>
    </source>
</reference>
<proteinExistence type="predicted"/>
<organism evidence="3 4">
    <name type="scientific">Multifurca ochricompacta</name>
    <dbReference type="NCBI Taxonomy" id="376703"/>
    <lineage>
        <taxon>Eukaryota</taxon>
        <taxon>Fungi</taxon>
        <taxon>Dikarya</taxon>
        <taxon>Basidiomycota</taxon>
        <taxon>Agaricomycotina</taxon>
        <taxon>Agaricomycetes</taxon>
        <taxon>Russulales</taxon>
        <taxon>Russulaceae</taxon>
        <taxon>Multifurca</taxon>
    </lineage>
</organism>
<evidence type="ECO:0000256" key="1">
    <source>
        <dbReference type="SAM" id="Coils"/>
    </source>
</evidence>
<feature type="region of interest" description="Disordered" evidence="2">
    <location>
        <begin position="306"/>
        <end position="342"/>
    </location>
</feature>
<name>A0AAD4M3L1_9AGAM</name>
<accession>A0AAD4M3L1</accession>
<feature type="coiled-coil region" evidence="1">
    <location>
        <begin position="187"/>
        <end position="299"/>
    </location>
</feature>
<dbReference type="AlphaFoldDB" id="A0AAD4M3L1"/>
<keyword evidence="1" id="KW-0175">Coiled coil</keyword>
<evidence type="ECO:0000313" key="4">
    <source>
        <dbReference type="Proteomes" id="UP001203297"/>
    </source>
</evidence>
<comment type="caution">
    <text evidence="3">The sequence shown here is derived from an EMBL/GenBank/DDBJ whole genome shotgun (WGS) entry which is preliminary data.</text>
</comment>
<dbReference type="Proteomes" id="UP001203297">
    <property type="component" value="Unassembled WGS sequence"/>
</dbReference>
<gene>
    <name evidence="3" type="ORF">B0F90DRAFT_1723960</name>
</gene>
<sequence>MPESPESLIVSNQLHQDVNLGQPPRQGGLATVDVTLAQHNKCEIPTTALGTTQNQSQGASPQAALSSQPAAGLSLLHVKPGEISDLQVQVNAVREATNEDGAKGENKRAESGVLHLGEVAEYLVAGVQTGQEDDDAALAVFDSERALWAEERKETQRVAEALRADKVRALADVDLFREQYQRASEFASKVRSENEELSARAALAESQSVNGIAMIRATFEVRVAKLEDESRRYKALSEMLIERARRTDDDVRYRAAMAPEFEREYQQLHRQFRETEAVLEEIKDELRSEKKMNARLRRHIVGLEAKEEANGGNPHEQEIASWNDEREDGDYLPPSTNSAQSNNDDMIYLCRWRSGETTRNCNTSVASKQELREHVLSHHLTCH</sequence>
<dbReference type="EMBL" id="WTXG01000018">
    <property type="protein sequence ID" value="KAI0300560.1"/>
    <property type="molecule type" value="Genomic_DNA"/>
</dbReference>
<evidence type="ECO:0000256" key="2">
    <source>
        <dbReference type="SAM" id="MobiDB-lite"/>
    </source>
</evidence>